<proteinExistence type="predicted"/>
<name>A0AA88D9J7_FICCA</name>
<dbReference type="EMBL" id="BTGU01000035">
    <property type="protein sequence ID" value="GMN50978.1"/>
    <property type="molecule type" value="Genomic_DNA"/>
</dbReference>
<keyword evidence="2" id="KW-1185">Reference proteome</keyword>
<reference evidence="1" key="1">
    <citation type="submission" date="2023-07" db="EMBL/GenBank/DDBJ databases">
        <title>draft genome sequence of fig (Ficus carica).</title>
        <authorList>
            <person name="Takahashi T."/>
            <person name="Nishimura K."/>
        </authorList>
    </citation>
    <scope>NUCLEOTIDE SEQUENCE</scope>
</reference>
<evidence type="ECO:0000313" key="2">
    <source>
        <dbReference type="Proteomes" id="UP001187192"/>
    </source>
</evidence>
<dbReference type="Proteomes" id="UP001187192">
    <property type="component" value="Unassembled WGS sequence"/>
</dbReference>
<comment type="caution">
    <text evidence="1">The sequence shown here is derived from an EMBL/GenBank/DDBJ whole genome shotgun (WGS) entry which is preliminary data.</text>
</comment>
<evidence type="ECO:0000313" key="1">
    <source>
        <dbReference type="EMBL" id="GMN50978.1"/>
    </source>
</evidence>
<dbReference type="AlphaFoldDB" id="A0AA88D9J7"/>
<sequence>MQGSYLWSCSGTSFWSVPGRGTLLRGPRTTGVGGLLGQILSWVLLGHLLSVSARSWDLTPWSENHRSWGPARADLILGLDCAPPFGQCPVVGPYSLVREPQELGGLQGQILSWVLIVHLLSVSVRLWDLTLWSENHRSWGVCQVRSYLGSCSVTSFRSVPRRGTLLRGPRTAGVEGSVRADLILGPARAPPFGQCSVVGPYFVVREPHELGGLQGQILSPAWAPPFDLILGPDYAPPFDQCPVVGPYSVVREPHELGGLQGQILGPARAPPFGQCPVVGP</sequence>
<organism evidence="1 2">
    <name type="scientific">Ficus carica</name>
    <name type="common">Common fig</name>
    <dbReference type="NCBI Taxonomy" id="3494"/>
    <lineage>
        <taxon>Eukaryota</taxon>
        <taxon>Viridiplantae</taxon>
        <taxon>Streptophyta</taxon>
        <taxon>Embryophyta</taxon>
        <taxon>Tracheophyta</taxon>
        <taxon>Spermatophyta</taxon>
        <taxon>Magnoliopsida</taxon>
        <taxon>eudicotyledons</taxon>
        <taxon>Gunneridae</taxon>
        <taxon>Pentapetalae</taxon>
        <taxon>rosids</taxon>
        <taxon>fabids</taxon>
        <taxon>Rosales</taxon>
        <taxon>Moraceae</taxon>
        <taxon>Ficeae</taxon>
        <taxon>Ficus</taxon>
    </lineage>
</organism>
<gene>
    <name evidence="1" type="ORF">TIFTF001_020124</name>
</gene>
<protein>
    <submittedName>
        <fullName evidence="1">Uncharacterized protein</fullName>
    </submittedName>
</protein>
<accession>A0AA88D9J7</accession>